<dbReference type="InterPro" id="IPR036388">
    <property type="entry name" value="WH-like_DNA-bd_sf"/>
</dbReference>
<dbReference type="FunFam" id="1.10.10.10:FF:000001">
    <property type="entry name" value="LysR family transcriptional regulator"/>
    <property type="match status" value="1"/>
</dbReference>
<dbReference type="InterPro" id="IPR000847">
    <property type="entry name" value="LysR_HTH_N"/>
</dbReference>
<keyword evidence="2" id="KW-0805">Transcription regulation</keyword>
<dbReference type="AlphaFoldDB" id="A0A840G374"/>
<evidence type="ECO:0000313" key="6">
    <source>
        <dbReference type="EMBL" id="MBB4223338.1"/>
    </source>
</evidence>
<dbReference type="EMBL" id="JACIFZ010000004">
    <property type="protein sequence ID" value="MBB4223338.1"/>
    <property type="molecule type" value="Genomic_DNA"/>
</dbReference>
<dbReference type="PRINTS" id="PR00039">
    <property type="entry name" value="HTHLYSR"/>
</dbReference>
<evidence type="ECO:0000259" key="5">
    <source>
        <dbReference type="PROSITE" id="PS50931"/>
    </source>
</evidence>
<reference evidence="6 7" key="1">
    <citation type="submission" date="2020-08" db="EMBL/GenBank/DDBJ databases">
        <title>Genomic Encyclopedia of Type Strains, Phase IV (KMG-V): Genome sequencing to study the core and pangenomes of soil and plant-associated prokaryotes.</title>
        <authorList>
            <person name="Whitman W."/>
        </authorList>
    </citation>
    <scope>NUCLEOTIDE SEQUENCE [LARGE SCALE GENOMIC DNA]</scope>
    <source>
        <strain evidence="6 7">34/80</strain>
    </source>
</reference>
<dbReference type="InterPro" id="IPR058163">
    <property type="entry name" value="LysR-type_TF_proteobact-type"/>
</dbReference>
<evidence type="ECO:0000256" key="1">
    <source>
        <dbReference type="ARBA" id="ARBA00009437"/>
    </source>
</evidence>
<dbReference type="PANTHER" id="PTHR30537">
    <property type="entry name" value="HTH-TYPE TRANSCRIPTIONAL REGULATOR"/>
    <property type="match status" value="1"/>
</dbReference>
<gene>
    <name evidence="6" type="ORF">GGD71_004120</name>
</gene>
<evidence type="ECO:0000256" key="3">
    <source>
        <dbReference type="ARBA" id="ARBA00023125"/>
    </source>
</evidence>
<evidence type="ECO:0000256" key="4">
    <source>
        <dbReference type="ARBA" id="ARBA00023163"/>
    </source>
</evidence>
<evidence type="ECO:0000313" key="7">
    <source>
        <dbReference type="Proteomes" id="UP000524450"/>
    </source>
</evidence>
<dbReference type="InterPro" id="IPR005119">
    <property type="entry name" value="LysR_subst-bd"/>
</dbReference>
<comment type="similarity">
    <text evidence="1">Belongs to the LysR transcriptional regulatory family.</text>
</comment>
<feature type="domain" description="HTH lysR-type" evidence="5">
    <location>
        <begin position="13"/>
        <end position="65"/>
    </location>
</feature>
<dbReference type="InterPro" id="IPR036390">
    <property type="entry name" value="WH_DNA-bd_sf"/>
</dbReference>
<dbReference type="GO" id="GO:0003700">
    <property type="term" value="F:DNA-binding transcription factor activity"/>
    <property type="evidence" value="ECO:0007669"/>
    <property type="project" value="InterPro"/>
</dbReference>
<proteinExistence type="inferred from homology"/>
<dbReference type="PROSITE" id="PS50931">
    <property type="entry name" value="HTH_LYSR"/>
    <property type="match status" value="1"/>
</dbReference>
<accession>A0A840G374</accession>
<name>A0A840G374_9BURK</name>
<sequence>MGTNSFLKVLPEMVTFVRVAELGSFSAAADLLGMTPSAASRQVKRLEKEIGVQLLQRTTRQLRLTEPGAEAFTRCRELVLAAQGAMEIGEQFAAGPSGLVRISAPKAFARRVLHAHILEFLRRYPEVDVQLIVADRDVDPIREGVDLVVRLTSKPPEGLVARLLMPVGHILCASPRYLSAHAAIEHPGDLAAHSCLSLGEHERDNHWRFGKKGEKEETEIIVRGRYVSNHSEVRLEGALADLGVAVVPAFVAREALAAGSLVRVLPDWEYRGNYQGHAYILYPPNRFMAPKCRALVDHLMGALSASSAGRARPRAGS</sequence>
<dbReference type="Gene3D" id="1.10.10.10">
    <property type="entry name" value="Winged helix-like DNA-binding domain superfamily/Winged helix DNA-binding domain"/>
    <property type="match status" value="1"/>
</dbReference>
<keyword evidence="3 6" id="KW-0238">DNA-binding</keyword>
<organism evidence="6 7">
    <name type="scientific">Variovorax guangxiensis</name>
    <dbReference type="NCBI Taxonomy" id="1775474"/>
    <lineage>
        <taxon>Bacteria</taxon>
        <taxon>Pseudomonadati</taxon>
        <taxon>Pseudomonadota</taxon>
        <taxon>Betaproteobacteria</taxon>
        <taxon>Burkholderiales</taxon>
        <taxon>Comamonadaceae</taxon>
        <taxon>Variovorax</taxon>
    </lineage>
</organism>
<dbReference type="SUPFAM" id="SSF46785">
    <property type="entry name" value="Winged helix' DNA-binding domain"/>
    <property type="match status" value="1"/>
</dbReference>
<dbReference type="Proteomes" id="UP000524450">
    <property type="component" value="Unassembled WGS sequence"/>
</dbReference>
<dbReference type="SUPFAM" id="SSF53850">
    <property type="entry name" value="Periplasmic binding protein-like II"/>
    <property type="match status" value="1"/>
</dbReference>
<dbReference type="Pfam" id="PF03466">
    <property type="entry name" value="LysR_substrate"/>
    <property type="match status" value="1"/>
</dbReference>
<dbReference type="GO" id="GO:0006351">
    <property type="term" value="P:DNA-templated transcription"/>
    <property type="evidence" value="ECO:0007669"/>
    <property type="project" value="TreeGrafter"/>
</dbReference>
<evidence type="ECO:0000256" key="2">
    <source>
        <dbReference type="ARBA" id="ARBA00023015"/>
    </source>
</evidence>
<dbReference type="PANTHER" id="PTHR30537:SF5">
    <property type="entry name" value="HTH-TYPE TRANSCRIPTIONAL ACTIVATOR TTDR-RELATED"/>
    <property type="match status" value="1"/>
</dbReference>
<dbReference type="Gene3D" id="3.40.190.290">
    <property type="match status" value="1"/>
</dbReference>
<protein>
    <submittedName>
        <fullName evidence="6">DNA-binding transcriptional LysR family regulator</fullName>
    </submittedName>
</protein>
<keyword evidence="4" id="KW-0804">Transcription</keyword>
<dbReference type="GO" id="GO:0043565">
    <property type="term" value="F:sequence-specific DNA binding"/>
    <property type="evidence" value="ECO:0007669"/>
    <property type="project" value="TreeGrafter"/>
</dbReference>
<dbReference type="CDD" id="cd08422">
    <property type="entry name" value="PBP2_CrgA_like"/>
    <property type="match status" value="1"/>
</dbReference>
<dbReference type="Pfam" id="PF00126">
    <property type="entry name" value="HTH_1"/>
    <property type="match status" value="1"/>
</dbReference>
<comment type="caution">
    <text evidence="6">The sequence shown here is derived from an EMBL/GenBank/DDBJ whole genome shotgun (WGS) entry which is preliminary data.</text>
</comment>
<dbReference type="RefSeq" id="WP_184640433.1">
    <property type="nucleotide sequence ID" value="NZ_JACIFZ010000004.1"/>
</dbReference>